<dbReference type="Pfam" id="PF00702">
    <property type="entry name" value="Hydrolase"/>
    <property type="match status" value="1"/>
</dbReference>
<dbReference type="Gene3D" id="3.40.50.1000">
    <property type="entry name" value="HAD superfamily/HAD-like"/>
    <property type="match status" value="1"/>
</dbReference>
<comment type="caution">
    <text evidence="2">The sequence shown here is derived from an EMBL/GenBank/DDBJ whole genome shotgun (WGS) entry which is preliminary data.</text>
</comment>
<name>A0A8J4GTM5_9CHLO</name>
<protein>
    <submittedName>
        <fullName evidence="2">Uncharacterized protein</fullName>
    </submittedName>
</protein>
<reference evidence="2" key="1">
    <citation type="journal article" date="2021" name="Proc. Natl. Acad. Sci. U.S.A.">
        <title>Three genomes in the algal genus Volvox reveal the fate of a haploid sex-determining region after a transition to homothallism.</title>
        <authorList>
            <person name="Yamamoto K."/>
            <person name="Hamaji T."/>
            <person name="Kawai-Toyooka H."/>
            <person name="Matsuzaki R."/>
            <person name="Takahashi F."/>
            <person name="Nishimura Y."/>
            <person name="Kawachi M."/>
            <person name="Noguchi H."/>
            <person name="Minakuchi Y."/>
            <person name="Umen J.G."/>
            <person name="Toyoda A."/>
            <person name="Nozaki H."/>
        </authorList>
    </citation>
    <scope>NUCLEOTIDE SEQUENCE</scope>
    <source>
        <strain evidence="2">NIES-3785</strain>
    </source>
</reference>
<feature type="non-terminal residue" evidence="2">
    <location>
        <position position="1"/>
    </location>
</feature>
<dbReference type="InterPro" id="IPR023214">
    <property type="entry name" value="HAD_sf"/>
</dbReference>
<dbReference type="GO" id="GO:0043682">
    <property type="term" value="F:P-type divalent copper transporter activity"/>
    <property type="evidence" value="ECO:0007669"/>
    <property type="project" value="TreeGrafter"/>
</dbReference>
<dbReference type="SUPFAM" id="SSF81660">
    <property type="entry name" value="Metal cation-transporting ATPase, ATP-binding domain N"/>
    <property type="match status" value="1"/>
</dbReference>
<dbReference type="PANTHER" id="PTHR43520:SF19">
    <property type="entry name" value="COPPER-TRANSPORTING ATPASE PAA2, CHLOROPLASTIC"/>
    <property type="match status" value="1"/>
</dbReference>
<dbReference type="GO" id="GO:0016020">
    <property type="term" value="C:membrane"/>
    <property type="evidence" value="ECO:0007669"/>
    <property type="project" value="TreeGrafter"/>
</dbReference>
<accession>A0A8J4GTM5</accession>
<feature type="non-terminal residue" evidence="2">
    <location>
        <position position="101"/>
    </location>
</feature>
<sequence>TAAGRGVRAQVDGLWVAVGRREWALEAIGGGAAAAETLLTAPPPEAVAPGATSVWVAAEGRGIVGRIWLRDTLRPDAVATVAALAAAGKRVHVMSGDDPAT</sequence>
<dbReference type="Gene3D" id="3.40.1110.10">
    <property type="entry name" value="Calcium-transporting ATPase, cytoplasmic domain N"/>
    <property type="match status" value="1"/>
</dbReference>
<evidence type="ECO:0000256" key="1">
    <source>
        <dbReference type="ARBA" id="ARBA00022967"/>
    </source>
</evidence>
<dbReference type="PANTHER" id="PTHR43520">
    <property type="entry name" value="ATP7, ISOFORM B"/>
    <property type="match status" value="1"/>
</dbReference>
<dbReference type="GO" id="GO:0000166">
    <property type="term" value="F:nucleotide binding"/>
    <property type="evidence" value="ECO:0007669"/>
    <property type="project" value="InterPro"/>
</dbReference>
<evidence type="ECO:0000313" key="2">
    <source>
        <dbReference type="EMBL" id="GIM14916.1"/>
    </source>
</evidence>
<dbReference type="GO" id="GO:0055070">
    <property type="term" value="P:copper ion homeostasis"/>
    <property type="evidence" value="ECO:0007669"/>
    <property type="project" value="TreeGrafter"/>
</dbReference>
<proteinExistence type="predicted"/>
<dbReference type="GO" id="GO:0005507">
    <property type="term" value="F:copper ion binding"/>
    <property type="evidence" value="ECO:0007669"/>
    <property type="project" value="TreeGrafter"/>
</dbReference>
<dbReference type="InterPro" id="IPR023299">
    <property type="entry name" value="ATPase_P-typ_cyto_dom_N"/>
</dbReference>
<dbReference type="EMBL" id="BNCQ01000060">
    <property type="protein sequence ID" value="GIM14916.1"/>
    <property type="molecule type" value="Genomic_DNA"/>
</dbReference>
<gene>
    <name evidence="2" type="ORF">Vretimale_17775</name>
</gene>
<dbReference type="Proteomes" id="UP000722791">
    <property type="component" value="Unassembled WGS sequence"/>
</dbReference>
<dbReference type="AlphaFoldDB" id="A0A8J4GTM5"/>
<keyword evidence="1" id="KW-1278">Translocase</keyword>
<organism evidence="2 3">
    <name type="scientific">Volvox reticuliferus</name>
    <dbReference type="NCBI Taxonomy" id="1737510"/>
    <lineage>
        <taxon>Eukaryota</taxon>
        <taxon>Viridiplantae</taxon>
        <taxon>Chlorophyta</taxon>
        <taxon>core chlorophytes</taxon>
        <taxon>Chlorophyceae</taxon>
        <taxon>CS clade</taxon>
        <taxon>Chlamydomonadales</taxon>
        <taxon>Volvocaceae</taxon>
        <taxon>Volvox</taxon>
    </lineage>
</organism>
<evidence type="ECO:0000313" key="3">
    <source>
        <dbReference type="Proteomes" id="UP000722791"/>
    </source>
</evidence>